<dbReference type="InterPro" id="IPR050390">
    <property type="entry name" value="C5-Methyltransferase"/>
</dbReference>
<protein>
    <recommendedName>
        <fullName evidence="1">DNA (cytosine-5-)-methyltransferase</fullName>
        <ecNumber evidence="1">2.1.1.37</ecNumber>
    </recommendedName>
</protein>
<evidence type="ECO:0000256" key="2">
    <source>
        <dbReference type="ARBA" id="ARBA00022603"/>
    </source>
</evidence>
<keyword evidence="2 7" id="KW-0489">Methyltransferase</keyword>
<dbReference type="OrthoDB" id="9813719at2"/>
<feature type="active site" evidence="7">
    <location>
        <position position="79"/>
    </location>
</feature>
<keyword evidence="4 7" id="KW-0949">S-adenosyl-L-methionine</keyword>
<dbReference type="NCBIfam" id="TIGR00675">
    <property type="entry name" value="dcm"/>
    <property type="match status" value="1"/>
</dbReference>
<comment type="similarity">
    <text evidence="7 8">Belongs to the class I-like SAM-binding methyltransferase superfamily. C5-methyltransferase family.</text>
</comment>
<dbReference type="PANTHER" id="PTHR10629:SF52">
    <property type="entry name" value="DNA (CYTOSINE-5)-METHYLTRANSFERASE 1"/>
    <property type="match status" value="1"/>
</dbReference>
<dbReference type="Proteomes" id="UP000246352">
    <property type="component" value="Unassembled WGS sequence"/>
</dbReference>
<evidence type="ECO:0000256" key="3">
    <source>
        <dbReference type="ARBA" id="ARBA00022679"/>
    </source>
</evidence>
<evidence type="ECO:0000256" key="8">
    <source>
        <dbReference type="RuleBase" id="RU000416"/>
    </source>
</evidence>
<evidence type="ECO:0000256" key="5">
    <source>
        <dbReference type="ARBA" id="ARBA00022747"/>
    </source>
</evidence>
<dbReference type="Gene3D" id="3.40.50.150">
    <property type="entry name" value="Vaccinia Virus protein VP39"/>
    <property type="match status" value="1"/>
</dbReference>
<dbReference type="Gene3D" id="3.90.120.10">
    <property type="entry name" value="DNA Methylase, subunit A, domain 2"/>
    <property type="match status" value="1"/>
</dbReference>
<evidence type="ECO:0000256" key="7">
    <source>
        <dbReference type="PROSITE-ProRule" id="PRU01016"/>
    </source>
</evidence>
<evidence type="ECO:0000313" key="10">
    <source>
        <dbReference type="Proteomes" id="UP000246352"/>
    </source>
</evidence>
<dbReference type="GO" id="GO:0032259">
    <property type="term" value="P:methylation"/>
    <property type="evidence" value="ECO:0007669"/>
    <property type="project" value="UniProtKB-KW"/>
</dbReference>
<name>A0A317PRZ6_9HYPH</name>
<dbReference type="PRINTS" id="PR00105">
    <property type="entry name" value="C5METTRFRASE"/>
</dbReference>
<comment type="catalytic activity">
    <reaction evidence="6">
        <text>a 2'-deoxycytidine in DNA + S-adenosyl-L-methionine = a 5-methyl-2'-deoxycytidine in DNA + S-adenosyl-L-homocysteine + H(+)</text>
        <dbReference type="Rhea" id="RHEA:13681"/>
        <dbReference type="Rhea" id="RHEA-COMP:11369"/>
        <dbReference type="Rhea" id="RHEA-COMP:11370"/>
        <dbReference type="ChEBI" id="CHEBI:15378"/>
        <dbReference type="ChEBI" id="CHEBI:57856"/>
        <dbReference type="ChEBI" id="CHEBI:59789"/>
        <dbReference type="ChEBI" id="CHEBI:85452"/>
        <dbReference type="ChEBI" id="CHEBI:85454"/>
        <dbReference type="EC" id="2.1.1.37"/>
    </reaction>
</comment>
<dbReference type="EMBL" id="QGTR01000001">
    <property type="protein sequence ID" value="PWW04251.1"/>
    <property type="molecule type" value="Genomic_DNA"/>
</dbReference>
<dbReference type="PROSITE" id="PS51679">
    <property type="entry name" value="SAM_MT_C5"/>
    <property type="match status" value="1"/>
</dbReference>
<dbReference type="InterPro" id="IPR031303">
    <property type="entry name" value="C5_meth_CS"/>
</dbReference>
<dbReference type="GO" id="GO:0044027">
    <property type="term" value="P:negative regulation of gene expression via chromosomal CpG island methylation"/>
    <property type="evidence" value="ECO:0007669"/>
    <property type="project" value="TreeGrafter"/>
</dbReference>
<sequence length="354" mass="39422">MKIEVVDLFCGVGGLSAGFRHAGLNVLAGFDIDVSCKYAYERNINAKFVPTNVAELSGEEVAALYSPGATRVLVGCAPCQPFSMYTGRYRQNETAEDADKRWNLLRAFARIIEETKPEIVSMENVTRVAAHPAFESFVNRLKTAGYKVTYHKVRAQHYGVPQRRTRLVLFASLFGEVDLVEPTHLASPVTVREAIGSLPQINAGEAHPQDRLHQSRNLKETNLRRIRATREGGSWKDWDPSLHLDCHRKPGGKSFRAVYGRMKWDEPSPVITTQCLGIGNGRFGHPEQDRAISIREAAVLQSFPVDFEFVAPGERVNQLRLARQIGNAVPVKLGEAVARSIKLHIENREGVRAV</sequence>
<evidence type="ECO:0000256" key="6">
    <source>
        <dbReference type="ARBA" id="ARBA00047422"/>
    </source>
</evidence>
<dbReference type="Pfam" id="PF00145">
    <property type="entry name" value="DNA_methylase"/>
    <property type="match status" value="1"/>
</dbReference>
<gene>
    <name evidence="9" type="ORF">DFR52_101945</name>
</gene>
<organism evidence="9 10">
    <name type="scientific">Hoeflea marina</name>
    <dbReference type="NCBI Taxonomy" id="274592"/>
    <lineage>
        <taxon>Bacteria</taxon>
        <taxon>Pseudomonadati</taxon>
        <taxon>Pseudomonadota</taxon>
        <taxon>Alphaproteobacteria</taxon>
        <taxon>Hyphomicrobiales</taxon>
        <taxon>Rhizobiaceae</taxon>
        <taxon>Hoeflea</taxon>
    </lineage>
</organism>
<dbReference type="PROSITE" id="PS00095">
    <property type="entry name" value="C5_MTASE_2"/>
    <property type="match status" value="1"/>
</dbReference>
<dbReference type="PANTHER" id="PTHR10629">
    <property type="entry name" value="CYTOSINE-SPECIFIC METHYLTRANSFERASE"/>
    <property type="match status" value="1"/>
</dbReference>
<dbReference type="SUPFAM" id="SSF53335">
    <property type="entry name" value="S-adenosyl-L-methionine-dependent methyltransferases"/>
    <property type="match status" value="1"/>
</dbReference>
<proteinExistence type="inferred from homology"/>
<reference evidence="9 10" key="1">
    <citation type="submission" date="2018-05" db="EMBL/GenBank/DDBJ databases">
        <title>Genomic Encyclopedia of Type Strains, Phase IV (KMG-IV): sequencing the most valuable type-strain genomes for metagenomic binning, comparative biology and taxonomic classification.</title>
        <authorList>
            <person name="Goeker M."/>
        </authorList>
    </citation>
    <scope>NUCLEOTIDE SEQUENCE [LARGE SCALE GENOMIC DNA]</scope>
    <source>
        <strain evidence="9 10">DSM 16791</strain>
    </source>
</reference>
<keyword evidence="3 7" id="KW-0808">Transferase</keyword>
<accession>A0A317PRZ6</accession>
<dbReference type="GO" id="GO:0009307">
    <property type="term" value="P:DNA restriction-modification system"/>
    <property type="evidence" value="ECO:0007669"/>
    <property type="project" value="UniProtKB-KW"/>
</dbReference>
<dbReference type="InterPro" id="IPR029063">
    <property type="entry name" value="SAM-dependent_MTases_sf"/>
</dbReference>
<dbReference type="EC" id="2.1.1.37" evidence="1"/>
<evidence type="ECO:0000256" key="4">
    <source>
        <dbReference type="ARBA" id="ARBA00022691"/>
    </source>
</evidence>
<keyword evidence="10" id="KW-1185">Reference proteome</keyword>
<evidence type="ECO:0000313" key="9">
    <source>
        <dbReference type="EMBL" id="PWW04251.1"/>
    </source>
</evidence>
<dbReference type="InterPro" id="IPR001525">
    <property type="entry name" value="C5_MeTfrase"/>
</dbReference>
<dbReference type="GO" id="GO:0003886">
    <property type="term" value="F:DNA (cytosine-5-)-methyltransferase activity"/>
    <property type="evidence" value="ECO:0007669"/>
    <property type="project" value="UniProtKB-EC"/>
</dbReference>
<comment type="caution">
    <text evidence="9">The sequence shown here is derived from an EMBL/GenBank/DDBJ whole genome shotgun (WGS) entry which is preliminary data.</text>
</comment>
<dbReference type="GO" id="GO:0003677">
    <property type="term" value="F:DNA binding"/>
    <property type="evidence" value="ECO:0007669"/>
    <property type="project" value="TreeGrafter"/>
</dbReference>
<evidence type="ECO:0000256" key="1">
    <source>
        <dbReference type="ARBA" id="ARBA00011975"/>
    </source>
</evidence>
<keyword evidence="5" id="KW-0680">Restriction system</keyword>
<dbReference type="AlphaFoldDB" id="A0A317PRZ6"/>
<dbReference type="RefSeq" id="WP_110030704.1">
    <property type="nucleotide sequence ID" value="NZ_QGTR01000001.1"/>
</dbReference>